<evidence type="ECO:0000256" key="1">
    <source>
        <dbReference type="ARBA" id="ARBA00022801"/>
    </source>
</evidence>
<name>A0AAN4RKJ3_9ENTE</name>
<evidence type="ECO:0000313" key="4">
    <source>
        <dbReference type="EMBL" id="GEQ54224.1"/>
    </source>
</evidence>
<dbReference type="EMBL" id="BKBQ01000013">
    <property type="protein sequence ID" value="GEQ54224.1"/>
    <property type="molecule type" value="Genomic_DNA"/>
</dbReference>
<dbReference type="InterPro" id="IPR050300">
    <property type="entry name" value="GDXG_lipolytic_enzyme"/>
</dbReference>
<reference evidence="4" key="1">
    <citation type="submission" date="2019-08" db="EMBL/GenBank/DDBJ databases">
        <authorList>
            <person name="Ishikawa M."/>
            <person name="Suzuki T."/>
            <person name="Matsutani M."/>
        </authorList>
    </citation>
    <scope>NUCLEOTIDE SEQUENCE</scope>
    <source>
        <strain evidence="4">7C1</strain>
        <strain evidence="3">8C4</strain>
    </source>
</reference>
<dbReference type="AlphaFoldDB" id="A0AAN4RKJ3"/>
<reference evidence="4" key="2">
    <citation type="journal article" date="2020" name="Int. Dairy J.">
        <title>Lactic acid bacterial diversity in Brie cheese focusing on salt concentration and pH of isolation medium and characterisation of halophilic and alkaliphilic lactic acid bacterial isolates.</title>
        <authorList>
            <person name="Unno R."/>
            <person name="Matsutani M."/>
            <person name="Suzuki T."/>
            <person name="Kodama K."/>
            <person name="Matsushita H."/>
            <person name="Yamasato K."/>
            <person name="Koizumi Y."/>
            <person name="Ishikawa M."/>
        </authorList>
    </citation>
    <scope>NUCLEOTIDE SEQUENCE</scope>
    <source>
        <strain evidence="4">7C1</strain>
        <strain evidence="3">8C4</strain>
    </source>
</reference>
<evidence type="ECO:0000313" key="3">
    <source>
        <dbReference type="EMBL" id="GEQ49118.1"/>
    </source>
</evidence>
<keyword evidence="6" id="KW-1185">Reference proteome</keyword>
<keyword evidence="1" id="KW-0378">Hydrolase</keyword>
<dbReference type="PANTHER" id="PTHR48081">
    <property type="entry name" value="AB HYDROLASE SUPERFAMILY PROTEIN C4A8.06C"/>
    <property type="match status" value="1"/>
</dbReference>
<dbReference type="Gene3D" id="3.40.50.1820">
    <property type="entry name" value="alpha/beta hydrolase"/>
    <property type="match status" value="1"/>
</dbReference>
<evidence type="ECO:0000313" key="6">
    <source>
        <dbReference type="Proteomes" id="UP000886607"/>
    </source>
</evidence>
<dbReference type="Proteomes" id="UP000886597">
    <property type="component" value="Unassembled WGS sequence"/>
</dbReference>
<comment type="caution">
    <text evidence="4">The sequence shown here is derived from an EMBL/GenBank/DDBJ whole genome shotgun (WGS) entry which is preliminary data.</text>
</comment>
<dbReference type="EMBL" id="BKBO01000012">
    <property type="protein sequence ID" value="GEQ49118.1"/>
    <property type="molecule type" value="Genomic_DNA"/>
</dbReference>
<dbReference type="PANTHER" id="PTHR48081:SF8">
    <property type="entry name" value="ALPHA_BETA HYDROLASE FOLD-3 DOMAIN-CONTAINING PROTEIN-RELATED"/>
    <property type="match status" value="1"/>
</dbReference>
<feature type="domain" description="Alpha/beta hydrolase fold-3" evidence="2">
    <location>
        <begin position="82"/>
        <end position="288"/>
    </location>
</feature>
<gene>
    <name evidence="3" type="ORF">TK11N_09700</name>
    <name evidence="4" type="ORF">TK2N_10680</name>
</gene>
<proteinExistence type="predicted"/>
<protein>
    <recommendedName>
        <fullName evidence="2">Alpha/beta hydrolase fold-3 domain-containing protein</fullName>
    </recommendedName>
</protein>
<dbReference type="InterPro" id="IPR013094">
    <property type="entry name" value="AB_hydrolase_3"/>
</dbReference>
<dbReference type="Proteomes" id="UP000886607">
    <property type="component" value="Unassembled WGS sequence"/>
</dbReference>
<sequence>MKITDEMIHPELRSIGKMIRYGFHFKNENTFSHMQKILNVTRGILRPKNLQWKNYVTLSLHNDQLKFAVAKSNKPKNEAVGLLWVHGGGYALGAPEQDGGFVQKFIEAANCVVVLPDYRLSTEAAFPAALEDCYDTLLWMKDHASELGIRFDQIFVGGDSAGGGLAAAVSLLARDRGEVNIAFQMPLYPMLDDRMMTSSMQNNDAPIWDSHATQVAWQMYLKDHFQTEDVSSYAAPARATNYHNLPPTYTFVGDIEPFYDETRIYIKNLQQAGIPATMDIYPGCFHAFDQFDQTKIAQKATINYLAHFIFATNHYFATQT</sequence>
<accession>A0AAN4RKJ3</accession>
<dbReference type="InterPro" id="IPR029058">
    <property type="entry name" value="AB_hydrolase_fold"/>
</dbReference>
<evidence type="ECO:0000259" key="2">
    <source>
        <dbReference type="Pfam" id="PF07859"/>
    </source>
</evidence>
<organism evidence="4 5">
    <name type="scientific">Tetragenococcus koreensis</name>
    <dbReference type="NCBI Taxonomy" id="290335"/>
    <lineage>
        <taxon>Bacteria</taxon>
        <taxon>Bacillati</taxon>
        <taxon>Bacillota</taxon>
        <taxon>Bacilli</taxon>
        <taxon>Lactobacillales</taxon>
        <taxon>Enterococcaceae</taxon>
        <taxon>Tetragenococcus</taxon>
    </lineage>
</organism>
<dbReference type="GO" id="GO:0016787">
    <property type="term" value="F:hydrolase activity"/>
    <property type="evidence" value="ECO:0007669"/>
    <property type="project" value="UniProtKB-KW"/>
</dbReference>
<dbReference type="Pfam" id="PF07859">
    <property type="entry name" value="Abhydrolase_3"/>
    <property type="match status" value="1"/>
</dbReference>
<dbReference type="RefSeq" id="WP_202583766.1">
    <property type="nucleotide sequence ID" value="NZ_BKBO01000012.1"/>
</dbReference>
<evidence type="ECO:0000313" key="5">
    <source>
        <dbReference type="Proteomes" id="UP000886597"/>
    </source>
</evidence>
<dbReference type="SUPFAM" id="SSF53474">
    <property type="entry name" value="alpha/beta-Hydrolases"/>
    <property type="match status" value="1"/>
</dbReference>